<sequence>MSYDILHDSLAHIRKLHKAAGYPREYRSFAKYLGVRPRFGDRNYSYINEHGQPFLVLNFENYNRRISFAAMHELAHLALKSAGFEWQLYAEYEDTEIADMYLEKFCDVAASCLIAPDHFVEEAIDIWGYSPMAVRHLSNRTKIDLKMAMNMIIHHDEHASVAGFITSGKTVLAAARHNCNLPLRKWDRLPSSHPVFSARAGTATLVHVDDAEMICMRIPGTEKRLALVISN</sequence>
<organism evidence="1 2">
    <name type="scientific">Deinococcus cellulosilyticus (strain DSM 18568 / NBRC 106333 / KACC 11606 / 5516J-15)</name>
    <dbReference type="NCBI Taxonomy" id="1223518"/>
    <lineage>
        <taxon>Bacteria</taxon>
        <taxon>Thermotogati</taxon>
        <taxon>Deinococcota</taxon>
        <taxon>Deinococci</taxon>
        <taxon>Deinococcales</taxon>
        <taxon>Deinococcaceae</taxon>
        <taxon>Deinococcus</taxon>
    </lineage>
</organism>
<dbReference type="Proteomes" id="UP000321306">
    <property type="component" value="Unassembled WGS sequence"/>
</dbReference>
<gene>
    <name evidence="1" type="ORF">DC3_15050</name>
</gene>
<dbReference type="EMBL" id="BJXB01000005">
    <property type="protein sequence ID" value="GEM45870.1"/>
    <property type="molecule type" value="Genomic_DNA"/>
</dbReference>
<dbReference type="Gene3D" id="1.10.10.2910">
    <property type="match status" value="1"/>
</dbReference>
<evidence type="ECO:0000313" key="1">
    <source>
        <dbReference type="EMBL" id="GEM45870.1"/>
    </source>
</evidence>
<evidence type="ECO:0000313" key="2">
    <source>
        <dbReference type="Proteomes" id="UP000321306"/>
    </source>
</evidence>
<name>A0A511MZ19_DEIC1</name>
<accession>A0A511MZ19</accession>
<dbReference type="AlphaFoldDB" id="A0A511MZ19"/>
<dbReference type="RefSeq" id="WP_146883543.1">
    <property type="nucleotide sequence ID" value="NZ_BJXB01000005.1"/>
</dbReference>
<proteinExistence type="predicted"/>
<evidence type="ECO:0008006" key="3">
    <source>
        <dbReference type="Google" id="ProtNLM"/>
    </source>
</evidence>
<dbReference type="OrthoDB" id="62181at2"/>
<keyword evidence="2" id="KW-1185">Reference proteome</keyword>
<comment type="caution">
    <text evidence="1">The sequence shown here is derived from an EMBL/GenBank/DDBJ whole genome shotgun (WGS) entry which is preliminary data.</text>
</comment>
<protein>
    <recommendedName>
        <fullName evidence="3">IrrE N-terminal-like domain-containing protein</fullName>
    </recommendedName>
</protein>
<reference evidence="1 2" key="1">
    <citation type="submission" date="2019-07" db="EMBL/GenBank/DDBJ databases">
        <title>Whole genome shotgun sequence of Deinococcus cellulosilyticus NBRC 106333.</title>
        <authorList>
            <person name="Hosoyama A."/>
            <person name="Uohara A."/>
            <person name="Ohji S."/>
            <person name="Ichikawa N."/>
        </authorList>
    </citation>
    <scope>NUCLEOTIDE SEQUENCE [LARGE SCALE GENOMIC DNA]</scope>
    <source>
        <strain evidence="1 2">NBRC 106333</strain>
    </source>
</reference>